<evidence type="ECO:0000313" key="2">
    <source>
        <dbReference type="Proteomes" id="UP001207742"/>
    </source>
</evidence>
<keyword evidence="2" id="KW-1185">Reference proteome</keyword>
<gene>
    <name evidence="1" type="ORF">OL497_08670</name>
</gene>
<organism evidence="1 2">
    <name type="scientific">Chitinophaga nivalis</name>
    <dbReference type="NCBI Taxonomy" id="2991709"/>
    <lineage>
        <taxon>Bacteria</taxon>
        <taxon>Pseudomonadati</taxon>
        <taxon>Bacteroidota</taxon>
        <taxon>Chitinophagia</taxon>
        <taxon>Chitinophagales</taxon>
        <taxon>Chitinophagaceae</taxon>
        <taxon>Chitinophaga</taxon>
    </lineage>
</organism>
<sequence length="173" mass="19346">MDKKIITRFVVVTEETIRQLLILTQALAREKYTGVLPEAALEAYIGTHFSPKQLMADINSFSNQWLVVYADQEAVGYACITTRGQRPEMCAGKKAVRLTGFGVLAAYRDTDCLSMLFAKCMAVVQSYEVVWVHEYAADPVLAYFEANGFERSTDITIAETLSLPMTGMVKRLK</sequence>
<reference evidence="1 2" key="1">
    <citation type="submission" date="2022-10" db="EMBL/GenBank/DDBJ databases">
        <title>Chitinophaga nivalis PC15 sp. nov., isolated from Pyeongchang county, South Korea.</title>
        <authorList>
            <person name="Trinh H.N."/>
        </authorList>
    </citation>
    <scope>NUCLEOTIDE SEQUENCE [LARGE SCALE GENOMIC DNA]</scope>
    <source>
        <strain evidence="1 2">PC14</strain>
    </source>
</reference>
<dbReference type="Proteomes" id="UP001207742">
    <property type="component" value="Unassembled WGS sequence"/>
</dbReference>
<evidence type="ECO:0000313" key="1">
    <source>
        <dbReference type="EMBL" id="MCW3483963.1"/>
    </source>
</evidence>
<dbReference type="EMBL" id="JAPDNS010000001">
    <property type="protein sequence ID" value="MCW3483963.1"/>
    <property type="molecule type" value="Genomic_DNA"/>
</dbReference>
<proteinExistence type="predicted"/>
<accession>A0ABT3IJ46</accession>
<comment type="caution">
    <text evidence="1">The sequence shown here is derived from an EMBL/GenBank/DDBJ whole genome shotgun (WGS) entry which is preliminary data.</text>
</comment>
<dbReference type="InterPro" id="IPR016181">
    <property type="entry name" value="Acyl_CoA_acyltransferase"/>
</dbReference>
<dbReference type="RefSeq" id="WP_264729482.1">
    <property type="nucleotide sequence ID" value="NZ_JAPDNR010000001.1"/>
</dbReference>
<dbReference type="Gene3D" id="3.40.630.30">
    <property type="match status" value="1"/>
</dbReference>
<name>A0ABT3IJ46_9BACT</name>
<protein>
    <submittedName>
        <fullName evidence="1">N-acetyltransferase</fullName>
    </submittedName>
</protein>
<dbReference type="SUPFAM" id="SSF55729">
    <property type="entry name" value="Acyl-CoA N-acyltransferases (Nat)"/>
    <property type="match status" value="1"/>
</dbReference>